<dbReference type="PANTHER" id="PTHR39158">
    <property type="entry name" value="OS08G0560600 PROTEIN"/>
    <property type="match status" value="1"/>
</dbReference>
<keyword evidence="3" id="KW-1185">Reference proteome</keyword>
<dbReference type="eggNOG" id="ENOG5032TNY">
    <property type="taxonomic scope" value="Bacteria"/>
</dbReference>
<feature type="domain" description="DnaJ homologue subfamily C member 28 conserved" evidence="1">
    <location>
        <begin position="7"/>
        <end position="73"/>
    </location>
</feature>
<name>C6BUU6_MARSD</name>
<dbReference type="EMBL" id="CP001649">
    <property type="protein sequence ID" value="ACS78083.1"/>
    <property type="molecule type" value="Genomic_DNA"/>
</dbReference>
<dbReference type="InterPro" id="IPR052573">
    <property type="entry name" value="DnaJ_C_subfamily_28"/>
</dbReference>
<dbReference type="STRING" id="526222.Desal_0011"/>
<dbReference type="PANTHER" id="PTHR39158:SF1">
    <property type="entry name" value="DNAJ HOMOLOG SUBFAMILY C MEMBER 28"/>
    <property type="match status" value="1"/>
</dbReference>
<evidence type="ECO:0000259" key="1">
    <source>
        <dbReference type="Pfam" id="PF09350"/>
    </source>
</evidence>
<dbReference type="KEGG" id="dsa:Desal_0011"/>
<gene>
    <name evidence="2" type="ordered locus">Desal_0011</name>
</gene>
<dbReference type="OrthoDB" id="9798476at2"/>
<proteinExistence type="predicted"/>
<reference evidence="2 3" key="1">
    <citation type="submission" date="2009-06" db="EMBL/GenBank/DDBJ databases">
        <title>Complete sequence of Desulfovibrio salexigens DSM 2638.</title>
        <authorList>
            <consortium name="US DOE Joint Genome Institute"/>
            <person name="Lucas S."/>
            <person name="Copeland A."/>
            <person name="Lapidus A."/>
            <person name="Glavina del Rio T."/>
            <person name="Tice H."/>
            <person name="Bruce D."/>
            <person name="Goodwin L."/>
            <person name="Pitluck S."/>
            <person name="Munk A.C."/>
            <person name="Brettin T."/>
            <person name="Detter J.C."/>
            <person name="Han C."/>
            <person name="Tapia R."/>
            <person name="Larimer F."/>
            <person name="Land M."/>
            <person name="Hauser L."/>
            <person name="Kyrpides N."/>
            <person name="Anderson I."/>
            <person name="Wall J.D."/>
            <person name="Arkin A.P."/>
            <person name="Dehal P."/>
            <person name="Chivian D."/>
            <person name="Giles B."/>
            <person name="Hazen T.C."/>
        </authorList>
    </citation>
    <scope>NUCLEOTIDE SEQUENCE [LARGE SCALE GENOMIC DNA]</scope>
    <source>
        <strain evidence="3">ATCC 14822 / DSM 2638 / NCIMB 8403 / VKM B-1763</strain>
    </source>
</reference>
<dbReference type="RefSeq" id="WP_012765609.1">
    <property type="nucleotide sequence ID" value="NC_012881.1"/>
</dbReference>
<dbReference type="HOGENOM" id="CLU_129296_0_0_7"/>
<dbReference type="InterPro" id="IPR018961">
    <property type="entry name" value="DnaJ_homolog_subfam-C_membr-28"/>
</dbReference>
<accession>C6BUU6</accession>
<dbReference type="Pfam" id="PF09350">
    <property type="entry name" value="DJC28_CD"/>
    <property type="match status" value="1"/>
</dbReference>
<evidence type="ECO:0000313" key="3">
    <source>
        <dbReference type="Proteomes" id="UP000002601"/>
    </source>
</evidence>
<dbReference type="AlphaFoldDB" id="C6BUU6"/>
<sequence length="132" mass="15566">MYFIAAIAESRIKEAERKGEFEDLPTKGKPLELEDDSMIPPELRMAYKALKNGGYLPPEMQLRKDIHSALDLLEYMEDEKERYTQMQKVNLLFERIKNMRGKEIAIDEEDEYYKSIVERITLQSRTTKENEG</sequence>
<protein>
    <recommendedName>
        <fullName evidence="1">DnaJ homologue subfamily C member 28 conserved domain-containing protein</fullName>
    </recommendedName>
</protein>
<dbReference type="Proteomes" id="UP000002601">
    <property type="component" value="Chromosome"/>
</dbReference>
<evidence type="ECO:0000313" key="2">
    <source>
        <dbReference type="EMBL" id="ACS78083.1"/>
    </source>
</evidence>
<organism evidence="2 3">
    <name type="scientific">Maridesulfovibrio salexigens (strain ATCC 14822 / DSM 2638 / NCIMB 8403 / VKM B-1763)</name>
    <name type="common">Desulfovibrio salexigens</name>
    <dbReference type="NCBI Taxonomy" id="526222"/>
    <lineage>
        <taxon>Bacteria</taxon>
        <taxon>Pseudomonadati</taxon>
        <taxon>Thermodesulfobacteriota</taxon>
        <taxon>Desulfovibrionia</taxon>
        <taxon>Desulfovibrionales</taxon>
        <taxon>Desulfovibrionaceae</taxon>
        <taxon>Maridesulfovibrio</taxon>
    </lineage>
</organism>